<feature type="region of interest" description="Disordered" evidence="1">
    <location>
        <begin position="1"/>
        <end position="25"/>
    </location>
</feature>
<name>A0A8T0EI21_ARGBR</name>
<organism evidence="2 3">
    <name type="scientific">Argiope bruennichi</name>
    <name type="common">Wasp spider</name>
    <name type="synonym">Aranea bruennichi</name>
    <dbReference type="NCBI Taxonomy" id="94029"/>
    <lineage>
        <taxon>Eukaryota</taxon>
        <taxon>Metazoa</taxon>
        <taxon>Ecdysozoa</taxon>
        <taxon>Arthropoda</taxon>
        <taxon>Chelicerata</taxon>
        <taxon>Arachnida</taxon>
        <taxon>Araneae</taxon>
        <taxon>Araneomorphae</taxon>
        <taxon>Entelegynae</taxon>
        <taxon>Araneoidea</taxon>
        <taxon>Araneidae</taxon>
        <taxon>Argiope</taxon>
    </lineage>
</organism>
<proteinExistence type="predicted"/>
<reference evidence="2" key="2">
    <citation type="submission" date="2020-06" db="EMBL/GenBank/DDBJ databases">
        <authorList>
            <person name="Sheffer M."/>
        </authorList>
    </citation>
    <scope>NUCLEOTIDE SEQUENCE</scope>
</reference>
<sequence length="116" mass="12454">MASTSPYLSSSAGLVSDSPGMQVATSPYARDAAPEMKYMPPQSHNGHHAAMAPQHHWVHNDAWSVAMPQDVKPPDLLIKPPSAPTHGPLAPPHAHVQYDRQRSFAPPPSHSAALFP</sequence>
<evidence type="ECO:0000313" key="2">
    <source>
        <dbReference type="EMBL" id="KAF8773161.1"/>
    </source>
</evidence>
<comment type="caution">
    <text evidence="2">The sequence shown here is derived from an EMBL/GenBank/DDBJ whole genome shotgun (WGS) entry which is preliminary data.</text>
</comment>
<evidence type="ECO:0000256" key="1">
    <source>
        <dbReference type="SAM" id="MobiDB-lite"/>
    </source>
</evidence>
<feature type="region of interest" description="Disordered" evidence="1">
    <location>
        <begin position="71"/>
        <end position="116"/>
    </location>
</feature>
<keyword evidence="3" id="KW-1185">Reference proteome</keyword>
<dbReference type="Proteomes" id="UP000807504">
    <property type="component" value="Unassembled WGS sequence"/>
</dbReference>
<accession>A0A8T0EI21</accession>
<evidence type="ECO:0000313" key="3">
    <source>
        <dbReference type="Proteomes" id="UP000807504"/>
    </source>
</evidence>
<feature type="compositionally biased region" description="Polar residues" evidence="1">
    <location>
        <begin position="1"/>
        <end position="13"/>
    </location>
</feature>
<reference evidence="2" key="1">
    <citation type="journal article" date="2020" name="bioRxiv">
        <title>Chromosome-level reference genome of the European wasp spider Argiope bruennichi: a resource for studies on range expansion and evolutionary adaptation.</title>
        <authorList>
            <person name="Sheffer M.M."/>
            <person name="Hoppe A."/>
            <person name="Krehenwinkel H."/>
            <person name="Uhl G."/>
            <person name="Kuss A.W."/>
            <person name="Jensen L."/>
            <person name="Jensen C."/>
            <person name="Gillespie R.G."/>
            <person name="Hoff K.J."/>
            <person name="Prost S."/>
        </authorList>
    </citation>
    <scope>NUCLEOTIDE SEQUENCE</scope>
</reference>
<gene>
    <name evidence="2" type="ORF">HNY73_015844</name>
</gene>
<protein>
    <submittedName>
        <fullName evidence="2">Uncharacterized protein</fullName>
    </submittedName>
</protein>
<dbReference type="EMBL" id="JABXBU010002227">
    <property type="protein sequence ID" value="KAF8773161.1"/>
    <property type="molecule type" value="Genomic_DNA"/>
</dbReference>
<dbReference type="AlphaFoldDB" id="A0A8T0EI21"/>